<feature type="DNA-binding region" description="Fork-head" evidence="5">
    <location>
        <begin position="380"/>
        <end position="475"/>
    </location>
</feature>
<keyword evidence="2 5" id="KW-0238">DNA-binding</keyword>
<organism evidence="9 10">
    <name type="scientific">Agaricus bisporus var. burnettii</name>
    <dbReference type="NCBI Taxonomy" id="192524"/>
    <lineage>
        <taxon>Eukaryota</taxon>
        <taxon>Fungi</taxon>
        <taxon>Dikarya</taxon>
        <taxon>Basidiomycota</taxon>
        <taxon>Agaricomycotina</taxon>
        <taxon>Agaricomycetes</taxon>
        <taxon>Agaricomycetidae</taxon>
        <taxon>Agaricales</taxon>
        <taxon>Agaricineae</taxon>
        <taxon>Agaricaceae</taxon>
        <taxon>Agaricus</taxon>
    </lineage>
</organism>
<feature type="compositionally biased region" description="Low complexity" evidence="6">
    <location>
        <begin position="616"/>
        <end position="652"/>
    </location>
</feature>
<dbReference type="PANTHER" id="PTHR46078:SF2">
    <property type="entry name" value="FORK-HEAD DOMAIN-CONTAINING PROTEIN"/>
    <property type="match status" value="1"/>
</dbReference>
<protein>
    <submittedName>
        <fullName evidence="9">Transcriptional regulator family: Forkhead</fullName>
    </submittedName>
</protein>
<evidence type="ECO:0000256" key="1">
    <source>
        <dbReference type="ARBA" id="ARBA00023015"/>
    </source>
</evidence>
<feature type="compositionally biased region" description="Polar residues" evidence="6">
    <location>
        <begin position="533"/>
        <end position="545"/>
    </location>
</feature>
<name>A0A8H7KGF2_AGABI</name>
<dbReference type="CDD" id="cd00059">
    <property type="entry name" value="FH_FOX"/>
    <property type="match status" value="1"/>
</dbReference>
<comment type="subcellular location">
    <subcellularLocation>
        <location evidence="5">Nucleus</location>
    </subcellularLocation>
</comment>
<feature type="region of interest" description="Disordered" evidence="6">
    <location>
        <begin position="464"/>
        <end position="760"/>
    </location>
</feature>
<feature type="transmembrane region" description="Helical" evidence="7">
    <location>
        <begin position="69"/>
        <end position="94"/>
    </location>
</feature>
<gene>
    <name evidence="9" type="ORF">Agabi119p4_5325</name>
</gene>
<accession>A0A8H7KGF2</accession>
<evidence type="ECO:0000256" key="4">
    <source>
        <dbReference type="ARBA" id="ARBA00023242"/>
    </source>
</evidence>
<dbReference type="InterPro" id="IPR045912">
    <property type="entry name" value="FOXJ2/3-like"/>
</dbReference>
<feature type="compositionally biased region" description="Low complexity" evidence="6">
    <location>
        <begin position="557"/>
        <end position="572"/>
    </location>
</feature>
<dbReference type="EMBL" id="JABXXO010000007">
    <property type="protein sequence ID" value="KAF7773158.1"/>
    <property type="molecule type" value="Genomic_DNA"/>
</dbReference>
<dbReference type="SUPFAM" id="SSF46785">
    <property type="entry name" value="Winged helix' DNA-binding domain"/>
    <property type="match status" value="1"/>
</dbReference>
<evidence type="ECO:0000256" key="6">
    <source>
        <dbReference type="SAM" id="MobiDB-lite"/>
    </source>
</evidence>
<feature type="compositionally biased region" description="Low complexity" evidence="6">
    <location>
        <begin position="596"/>
        <end position="605"/>
    </location>
</feature>
<feature type="compositionally biased region" description="Polar residues" evidence="6">
    <location>
        <begin position="691"/>
        <end position="707"/>
    </location>
</feature>
<feature type="compositionally biased region" description="Low complexity" evidence="6">
    <location>
        <begin position="742"/>
        <end position="756"/>
    </location>
</feature>
<feature type="compositionally biased region" description="Basic residues" evidence="6">
    <location>
        <begin position="606"/>
        <end position="615"/>
    </location>
</feature>
<feature type="compositionally biased region" description="Basic and acidic residues" evidence="6">
    <location>
        <begin position="331"/>
        <end position="350"/>
    </location>
</feature>
<dbReference type="PRINTS" id="PR00053">
    <property type="entry name" value="FORKHEAD"/>
</dbReference>
<dbReference type="Proteomes" id="UP000629468">
    <property type="component" value="Unassembled WGS sequence"/>
</dbReference>
<keyword evidence="1" id="KW-0805">Transcription regulation</keyword>
<feature type="region of interest" description="Disordered" evidence="6">
    <location>
        <begin position="250"/>
        <end position="350"/>
    </location>
</feature>
<dbReference type="GO" id="GO:0000981">
    <property type="term" value="F:DNA-binding transcription factor activity, RNA polymerase II-specific"/>
    <property type="evidence" value="ECO:0007669"/>
    <property type="project" value="TreeGrafter"/>
</dbReference>
<keyword evidence="7" id="KW-0812">Transmembrane</keyword>
<keyword evidence="3" id="KW-0804">Transcription</keyword>
<keyword evidence="7" id="KW-1133">Transmembrane helix</keyword>
<evidence type="ECO:0000256" key="2">
    <source>
        <dbReference type="ARBA" id="ARBA00023125"/>
    </source>
</evidence>
<dbReference type="InterPro" id="IPR036390">
    <property type="entry name" value="WH_DNA-bd_sf"/>
</dbReference>
<feature type="compositionally biased region" description="Low complexity" evidence="6">
    <location>
        <begin position="659"/>
        <end position="679"/>
    </location>
</feature>
<dbReference type="PROSITE" id="PS50039">
    <property type="entry name" value="FORK_HEAD_3"/>
    <property type="match status" value="1"/>
</dbReference>
<dbReference type="InterPro" id="IPR030456">
    <property type="entry name" value="TF_fork_head_CS_2"/>
</dbReference>
<dbReference type="AlphaFoldDB" id="A0A8H7KGF2"/>
<evidence type="ECO:0000256" key="5">
    <source>
        <dbReference type="PROSITE-ProRule" id="PRU00089"/>
    </source>
</evidence>
<feature type="region of interest" description="Disordered" evidence="6">
    <location>
        <begin position="111"/>
        <end position="195"/>
    </location>
</feature>
<evidence type="ECO:0000259" key="8">
    <source>
        <dbReference type="PROSITE" id="PS50039"/>
    </source>
</evidence>
<comment type="caution">
    <text evidence="9">The sequence shown here is derived from an EMBL/GenBank/DDBJ whole genome shotgun (WGS) entry which is preliminary data.</text>
</comment>
<sequence>MRFAWQEVPTTAIHRHTGTAGTLCAGNERSDSPRLHKRPQVSPVCVQHSTRSWASLSLSLCARLSPSRLALALAVALPLVATASMSLLMSPMMFPHQIPLTFPSHQNAVSEHYYSSSEGSEAHSLGHPPPRDAFLSDGSPDSRVVPPTDEPYLPPRSQDQTMGHPSPLTYSLPPDNSFPHNLTPPSRHRAYPSEYTHHGYDNGYLHDYSRLSYSSRQPEVLNDTPYIPPNYAAPPPLALQAQRHFNYAQQASYAAQPHPPRPVIAPTYQRDLPSSPSSEGSDISLAQGHYTPVLQHSHSPSLPPVSMELRASAGPEPSSPPTHVNQSELPQPRRSEPPAEQPERSHQWHETDRYLRNQIGIPEGTDVDLWALPDPPAGQKPQQPLPILVKLAIHGSVKGRLTLQEIYQSLEDRFTYFARLRSSAWKNSIRHNLSLNQVFRSCDRPITEPGKGRYWSVDISKGEGYKRERRRKRRNAAPYNGTRDLPGGIGNQLANQVDSSDGDQDMDDGASSSLSLKAKKGKSTRRGPYTRLTLGQPSIPGTTGITVGGASGAASISPVGGTPPVGTPPSSSAPLGEMSFPASVPVGSAPPPPQQPQTSSSSALSHHPHNRHHSLHPSPHVTTVTTSTNPQSMISSSSAIGATATGSSSSTSYLAQPPYYHSHQHQSTTTPPTQTPTSYFGHNHAVGRPSTLPTFGQPSFPSPSNMYGSGGARFGPGPQQHQQQQQSSSSYMHNATRRVGRSGADAISVSSDSSGSPERDRMSLMTLLSSSLVVHIRVSVVSRIIWNHLYLSPLHTTPLLSDYRFVTSPL</sequence>
<dbReference type="Gene3D" id="1.10.10.10">
    <property type="entry name" value="Winged helix-like DNA-binding domain superfamily/Winged helix DNA-binding domain"/>
    <property type="match status" value="1"/>
</dbReference>
<dbReference type="InterPro" id="IPR036388">
    <property type="entry name" value="WH-like_DNA-bd_sf"/>
</dbReference>
<proteinExistence type="predicted"/>
<dbReference type="GO" id="GO:0000978">
    <property type="term" value="F:RNA polymerase II cis-regulatory region sequence-specific DNA binding"/>
    <property type="evidence" value="ECO:0007669"/>
    <property type="project" value="TreeGrafter"/>
</dbReference>
<keyword evidence="4 5" id="KW-0539">Nucleus</keyword>
<dbReference type="PANTHER" id="PTHR46078">
    <property type="entry name" value="FORKHEAD BOX PROTEIN J2 FAMILY MEMBER"/>
    <property type="match status" value="1"/>
</dbReference>
<dbReference type="SMART" id="SM00339">
    <property type="entry name" value="FH"/>
    <property type="match status" value="1"/>
</dbReference>
<reference evidence="9 10" key="1">
    <citation type="journal article" name="Sci. Rep.">
        <title>Telomere-to-telomere assembled and centromere annotated genomes of the two main subspecies of the button mushroom Agaricus bisporus reveal especially polymorphic chromosome ends.</title>
        <authorList>
            <person name="Sonnenberg A.S.M."/>
            <person name="Sedaghat-Telgerd N."/>
            <person name="Lavrijssen B."/>
            <person name="Ohm R.A."/>
            <person name="Hendrickx P.M."/>
            <person name="Scholtmeijer K."/>
            <person name="Baars J.J.P."/>
            <person name="van Peer A."/>
        </authorList>
    </citation>
    <scope>NUCLEOTIDE SEQUENCE [LARGE SCALE GENOMIC DNA]</scope>
    <source>
        <strain evidence="9 10">H119_p4</strain>
    </source>
</reference>
<dbReference type="Pfam" id="PF00250">
    <property type="entry name" value="Forkhead"/>
    <property type="match status" value="1"/>
</dbReference>
<keyword evidence="7" id="KW-0472">Membrane</keyword>
<evidence type="ECO:0000256" key="3">
    <source>
        <dbReference type="ARBA" id="ARBA00023163"/>
    </source>
</evidence>
<dbReference type="GO" id="GO:0005634">
    <property type="term" value="C:nucleus"/>
    <property type="evidence" value="ECO:0007669"/>
    <property type="project" value="UniProtKB-SubCell"/>
</dbReference>
<dbReference type="InterPro" id="IPR001766">
    <property type="entry name" value="Fork_head_dom"/>
</dbReference>
<feature type="compositionally biased region" description="Low complexity" evidence="6">
    <location>
        <begin position="274"/>
        <end position="284"/>
    </location>
</feature>
<feature type="compositionally biased region" description="Low complexity" evidence="6">
    <location>
        <begin position="719"/>
        <end position="730"/>
    </location>
</feature>
<feature type="compositionally biased region" description="Low complexity" evidence="6">
    <location>
        <begin position="111"/>
        <end position="126"/>
    </location>
</feature>
<feature type="domain" description="Fork-head" evidence="8">
    <location>
        <begin position="380"/>
        <end position="475"/>
    </location>
</feature>
<evidence type="ECO:0000256" key="7">
    <source>
        <dbReference type="SAM" id="Phobius"/>
    </source>
</evidence>
<evidence type="ECO:0000313" key="10">
    <source>
        <dbReference type="Proteomes" id="UP000629468"/>
    </source>
</evidence>
<dbReference type="PROSITE" id="PS00658">
    <property type="entry name" value="FORK_HEAD_2"/>
    <property type="match status" value="1"/>
</dbReference>
<evidence type="ECO:0000313" key="9">
    <source>
        <dbReference type="EMBL" id="KAF7773158.1"/>
    </source>
</evidence>